<evidence type="ECO:0000313" key="2">
    <source>
        <dbReference type="EMBL" id="QRD02929.1"/>
    </source>
</evidence>
<name>A0A7U2I5Z4_PHANO</name>
<dbReference type="RefSeq" id="XP_001804468.1">
    <property type="nucleotide sequence ID" value="XM_001804416.1"/>
</dbReference>
<dbReference type="InterPro" id="IPR036291">
    <property type="entry name" value="NAD(P)-bd_dom_sf"/>
</dbReference>
<evidence type="ECO:0000256" key="1">
    <source>
        <dbReference type="ARBA" id="ARBA00023002"/>
    </source>
</evidence>
<proteinExistence type="predicted"/>
<organism evidence="2 3">
    <name type="scientific">Phaeosphaeria nodorum (strain SN15 / ATCC MYA-4574 / FGSC 10173)</name>
    <name type="common">Glume blotch fungus</name>
    <name type="synonym">Parastagonospora nodorum</name>
    <dbReference type="NCBI Taxonomy" id="321614"/>
    <lineage>
        <taxon>Eukaryota</taxon>
        <taxon>Fungi</taxon>
        <taxon>Dikarya</taxon>
        <taxon>Ascomycota</taxon>
        <taxon>Pezizomycotina</taxon>
        <taxon>Dothideomycetes</taxon>
        <taxon>Pleosporomycetidae</taxon>
        <taxon>Pleosporales</taxon>
        <taxon>Pleosporineae</taxon>
        <taxon>Phaeosphaeriaceae</taxon>
        <taxon>Parastagonospora</taxon>
    </lineage>
</organism>
<gene>
    <name evidence="2" type="ORF">JI435_142730</name>
</gene>
<keyword evidence="3" id="KW-1185">Reference proteome</keyword>
<dbReference type="OrthoDB" id="542013at2759"/>
<dbReference type="Pfam" id="PF00106">
    <property type="entry name" value="adh_short"/>
    <property type="match status" value="1"/>
</dbReference>
<dbReference type="VEuPathDB" id="FungiDB:JI435_142730"/>
<dbReference type="PANTHER" id="PTHR43157:SF22">
    <property type="entry name" value="SHORT-CHAIN DEHYDROGENASE_REDUCTASE PHMF"/>
    <property type="match status" value="1"/>
</dbReference>
<reference evidence="3" key="1">
    <citation type="journal article" date="2021" name="BMC Genomics">
        <title>Chromosome-level genome assembly and manually-curated proteome of model necrotroph Parastagonospora nodorum Sn15 reveals a genome-wide trove of candidate effector homologs, and redundancy of virulence-related functions within an accessory chromosome.</title>
        <authorList>
            <person name="Bertazzoni S."/>
            <person name="Jones D.A.B."/>
            <person name="Phan H.T."/>
            <person name="Tan K.-C."/>
            <person name="Hane J.K."/>
        </authorList>
    </citation>
    <scope>NUCLEOTIDE SEQUENCE [LARGE SCALE GENOMIC DNA]</scope>
    <source>
        <strain evidence="3">SN15 / ATCC MYA-4574 / FGSC 10173)</strain>
    </source>
</reference>
<dbReference type="Proteomes" id="UP000663193">
    <property type="component" value="Chromosome 14"/>
</dbReference>
<dbReference type="SUPFAM" id="SSF51735">
    <property type="entry name" value="NAD(P)-binding Rossmann-fold domains"/>
    <property type="match status" value="1"/>
</dbReference>
<sequence length="337" mass="37413">MTIAEVIKNKWGTLPKESTESFAGRTVLVTGATSGLGYAAAAKFARLGASKVIITARDEAKGESTKKQLEAEVSQQPSPFEVWTLDMNLYDSVVNFSQRANAELDHLDVAILNIGVFNTSYRPTQYGWEEDLQVNTFSTSLLGILLLPKLKESQKYTGKIPVLQFVNSGLHKTVEISAEARDSPNILAQYNKPDNYTNSTAQIRYGYSKLFMRMVAVRLAAATPSNELIITSVCPGIVFSNIHRHIKFPGFSIIYALAGAMFFRTADQGANTYISGASQNQELHGRFWASDVIENDAQSLVGEENQKLMLRIWDEIMEELGKHVPDIKEHLQRCGIQ</sequence>
<dbReference type="EMBL" id="CP069036">
    <property type="protein sequence ID" value="QRD02929.1"/>
    <property type="molecule type" value="Genomic_DNA"/>
</dbReference>
<dbReference type="AlphaFoldDB" id="A0A7U2I5Z4"/>
<dbReference type="Gene3D" id="3.40.50.720">
    <property type="entry name" value="NAD(P)-binding Rossmann-like Domain"/>
    <property type="match status" value="1"/>
</dbReference>
<protein>
    <recommendedName>
        <fullName evidence="4">NAD(P)-binding protein</fullName>
    </recommendedName>
</protein>
<accession>A0A7U2I5Z4</accession>
<dbReference type="KEGG" id="pno:SNOG_14273"/>
<dbReference type="InterPro" id="IPR002347">
    <property type="entry name" value="SDR_fam"/>
</dbReference>
<evidence type="ECO:0008006" key="4">
    <source>
        <dbReference type="Google" id="ProtNLM"/>
    </source>
</evidence>
<dbReference type="PRINTS" id="PR00081">
    <property type="entry name" value="GDHRDH"/>
</dbReference>
<dbReference type="GO" id="GO:0016491">
    <property type="term" value="F:oxidoreductase activity"/>
    <property type="evidence" value="ECO:0007669"/>
    <property type="project" value="UniProtKB-KW"/>
</dbReference>
<evidence type="ECO:0000313" key="3">
    <source>
        <dbReference type="Proteomes" id="UP000663193"/>
    </source>
</evidence>
<keyword evidence="1" id="KW-0560">Oxidoreductase</keyword>
<dbReference type="OMA" id="CPGFCQS"/>
<dbReference type="PANTHER" id="PTHR43157">
    <property type="entry name" value="PHOSPHATIDYLINOSITOL-GLYCAN BIOSYNTHESIS CLASS F PROTEIN-RELATED"/>
    <property type="match status" value="1"/>
</dbReference>